<dbReference type="RefSeq" id="WP_067889524.1">
    <property type="nucleotide sequence ID" value="NZ_VSFG01000001.1"/>
</dbReference>
<gene>
    <name evidence="1" type="ORF">FXF69_05900</name>
</gene>
<keyword evidence="2" id="KW-1185">Reference proteome</keyword>
<dbReference type="Proteomes" id="UP000323380">
    <property type="component" value="Unassembled WGS sequence"/>
</dbReference>
<reference evidence="1 2" key="1">
    <citation type="submission" date="2019-08" db="EMBL/GenBank/DDBJ databases">
        <title>Actinomadura sp. nov. CYP1-5 isolated from mountain soil.</title>
        <authorList>
            <person name="Songsumanus A."/>
            <person name="Kuncharoen N."/>
            <person name="Kudo T."/>
            <person name="Yuki M."/>
            <person name="Igarashi Y."/>
            <person name="Tanasupawat S."/>
        </authorList>
    </citation>
    <scope>NUCLEOTIDE SEQUENCE [LARGE SCALE GENOMIC DNA]</scope>
    <source>
        <strain evidence="1 2">JCM 14158</strain>
    </source>
</reference>
<evidence type="ECO:0000313" key="2">
    <source>
        <dbReference type="Proteomes" id="UP000323380"/>
    </source>
</evidence>
<dbReference type="EMBL" id="VSFG01000001">
    <property type="protein sequence ID" value="TYB48706.1"/>
    <property type="molecule type" value="Genomic_DNA"/>
</dbReference>
<dbReference type="AlphaFoldDB" id="A0A5D0NVZ7"/>
<protein>
    <submittedName>
        <fullName evidence="1">Helix-turn-helix transcriptional regulator</fullName>
    </submittedName>
</protein>
<dbReference type="STRING" id="1220554.GCA_001552135_02477"/>
<comment type="caution">
    <text evidence="1">The sequence shown here is derived from an EMBL/GenBank/DDBJ whole genome shotgun (WGS) entry which is preliminary data.</text>
</comment>
<organism evidence="1 2">
    <name type="scientific">Actinomadura chibensis</name>
    <dbReference type="NCBI Taxonomy" id="392828"/>
    <lineage>
        <taxon>Bacteria</taxon>
        <taxon>Bacillati</taxon>
        <taxon>Actinomycetota</taxon>
        <taxon>Actinomycetes</taxon>
        <taxon>Streptosporangiales</taxon>
        <taxon>Thermomonosporaceae</taxon>
        <taxon>Actinomadura</taxon>
    </lineage>
</organism>
<accession>A0A5D0NVZ7</accession>
<proteinExistence type="predicted"/>
<evidence type="ECO:0000313" key="1">
    <source>
        <dbReference type="EMBL" id="TYB48706.1"/>
    </source>
</evidence>
<name>A0A5D0NVZ7_9ACTN</name>
<sequence length="295" mass="33167">MVDSFDGALRAAIQARGLSLERLHVRLAERGIHVSVASLSNWQRGSSRPERSRSLSAVRALEGILEVPPDSLSALLGPRRPRGRWVHRVPGALSYRDVSQVHASVDSLLGQIRNPVDGQLRWLSCDESLRVGADRDERSVRTRAVFQARVDGVDRHVAVHYCEKGILPDIRRASHCRLGQVCTDPGTGVTAMELLFERPLRRGDTCMIEYEFGYSGGGPEATFYHRWFRHPTHMYLLHVQFDPEALPVRCHRVWQPNAATPGADVGELHLSGWCAVHMADMEVRPGVHGIRWEWD</sequence>